<accession>A0A2I4D7R6</accession>
<organism evidence="18 19">
    <name type="scientific">Austrofundulus limnaeus</name>
    <name type="common">Annual killifish</name>
    <dbReference type="NCBI Taxonomy" id="52670"/>
    <lineage>
        <taxon>Eukaryota</taxon>
        <taxon>Metazoa</taxon>
        <taxon>Chordata</taxon>
        <taxon>Craniata</taxon>
        <taxon>Vertebrata</taxon>
        <taxon>Euteleostomi</taxon>
        <taxon>Actinopterygii</taxon>
        <taxon>Neopterygii</taxon>
        <taxon>Teleostei</taxon>
        <taxon>Neoteleostei</taxon>
        <taxon>Acanthomorphata</taxon>
        <taxon>Ovalentaria</taxon>
        <taxon>Atherinomorphae</taxon>
        <taxon>Cyprinodontiformes</taxon>
        <taxon>Rivulidae</taxon>
        <taxon>Austrofundulus</taxon>
    </lineage>
</organism>
<keyword evidence="7 14" id="KW-0238">DNA-binding</keyword>
<keyword evidence="6" id="KW-0805">Transcription regulation</keyword>
<dbReference type="Pfam" id="PF00046">
    <property type="entry name" value="Homeodomain"/>
    <property type="match status" value="1"/>
</dbReference>
<evidence type="ECO:0000256" key="8">
    <source>
        <dbReference type="ARBA" id="ARBA00023155"/>
    </source>
</evidence>
<dbReference type="PROSITE" id="PS50071">
    <property type="entry name" value="HOMEOBOX_2"/>
    <property type="match status" value="1"/>
</dbReference>
<evidence type="ECO:0000256" key="1">
    <source>
        <dbReference type="ARBA" id="ARBA00004123"/>
    </source>
</evidence>
<dbReference type="PROSITE" id="PS00027">
    <property type="entry name" value="HOMEOBOX_1"/>
    <property type="match status" value="1"/>
</dbReference>
<evidence type="ECO:0000256" key="4">
    <source>
        <dbReference type="ARBA" id="ARBA00022490"/>
    </source>
</evidence>
<dbReference type="RefSeq" id="XP_013888285.1">
    <property type="nucleotide sequence ID" value="XM_014032831.1"/>
</dbReference>
<evidence type="ECO:0000256" key="14">
    <source>
        <dbReference type="PROSITE-ProRule" id="PRU00108"/>
    </source>
</evidence>
<feature type="region of interest" description="Disordered" evidence="16">
    <location>
        <begin position="239"/>
        <end position="265"/>
    </location>
</feature>
<keyword evidence="10" id="KW-0804">Transcription</keyword>
<evidence type="ECO:0000256" key="2">
    <source>
        <dbReference type="ARBA" id="ARBA00004496"/>
    </source>
</evidence>
<evidence type="ECO:0000256" key="5">
    <source>
        <dbReference type="ARBA" id="ARBA00022491"/>
    </source>
</evidence>
<evidence type="ECO:0000256" key="15">
    <source>
        <dbReference type="RuleBase" id="RU000682"/>
    </source>
</evidence>
<dbReference type="PANTHER" id="PTHR24328:SF8">
    <property type="entry name" value="HOMEOBOX PROTEIN MOX-1"/>
    <property type="match status" value="1"/>
</dbReference>
<evidence type="ECO:0000256" key="11">
    <source>
        <dbReference type="ARBA" id="ARBA00023242"/>
    </source>
</evidence>
<reference evidence="19" key="1">
    <citation type="submission" date="2025-08" db="UniProtKB">
        <authorList>
            <consortium name="RefSeq"/>
        </authorList>
    </citation>
    <scope>IDENTIFICATION</scope>
</reference>
<proteinExistence type="predicted"/>
<evidence type="ECO:0000313" key="19">
    <source>
        <dbReference type="RefSeq" id="XP_013888285.1"/>
    </source>
</evidence>
<feature type="DNA-binding region" description="Homeobox" evidence="14">
    <location>
        <begin position="182"/>
        <end position="241"/>
    </location>
</feature>
<evidence type="ECO:0000256" key="13">
    <source>
        <dbReference type="ARBA" id="ARBA00041851"/>
    </source>
</evidence>
<dbReference type="GO" id="GO:0005737">
    <property type="term" value="C:cytoplasm"/>
    <property type="evidence" value="ECO:0007669"/>
    <property type="project" value="UniProtKB-SubCell"/>
</dbReference>
<dbReference type="GO" id="GO:0005634">
    <property type="term" value="C:nucleus"/>
    <property type="evidence" value="ECO:0007669"/>
    <property type="project" value="UniProtKB-SubCell"/>
</dbReference>
<keyword evidence="3" id="KW-0217">Developmental protein</keyword>
<dbReference type="FunCoup" id="A0A2I4D7R6">
    <property type="interactions" value="612"/>
</dbReference>
<keyword evidence="11 14" id="KW-0539">Nucleus</keyword>
<dbReference type="Proteomes" id="UP000192220">
    <property type="component" value="Unplaced"/>
</dbReference>
<gene>
    <name evidence="19" type="primary">meox1</name>
</gene>
<dbReference type="STRING" id="52670.A0A2I4D7R6"/>
<dbReference type="CDD" id="cd00086">
    <property type="entry name" value="homeodomain"/>
    <property type="match status" value="1"/>
</dbReference>
<keyword evidence="8 14" id="KW-0371">Homeobox</keyword>
<keyword evidence="4" id="KW-0963">Cytoplasm</keyword>
<dbReference type="GO" id="GO:0000981">
    <property type="term" value="F:DNA-binding transcription factor activity, RNA polymerase II-specific"/>
    <property type="evidence" value="ECO:0007669"/>
    <property type="project" value="InterPro"/>
</dbReference>
<dbReference type="KEGG" id="alim:106535750"/>
<evidence type="ECO:0000256" key="7">
    <source>
        <dbReference type="ARBA" id="ARBA00023125"/>
    </source>
</evidence>
<dbReference type="InterPro" id="IPR042634">
    <property type="entry name" value="MOX-1/MOX-2"/>
</dbReference>
<dbReference type="InterPro" id="IPR020479">
    <property type="entry name" value="HD_metazoa"/>
</dbReference>
<dbReference type="InParanoid" id="A0A2I4D7R6"/>
<sequence length="265" mass="29056">MDQPASSCMRSAHPGGPIWGCMRNPHAGVPGANLQYQQAPFSLHQKPEFLAYTDFSGSCLVPSAPHATYPRDERLYPDSQGGYQRADWQFNPCETRARAPEACPPLAPAVVAPGGSGGPELEAAGADRVAGGGGGGPRCLEGEYSPQSVASADSDKKSSNKRRRDVTDIQDSSFKVDSSCKARKERTAFTKEQLRELEAEFTHHNYLTRLRRYEIAVNLDLTERQVKVWFQNRRMKWKRVKGGQSASPNDLENDDVDSAASPSSE</sequence>
<dbReference type="GO" id="GO:0000978">
    <property type="term" value="F:RNA polymerase II cis-regulatory region sequence-specific DNA binding"/>
    <property type="evidence" value="ECO:0007669"/>
    <property type="project" value="TreeGrafter"/>
</dbReference>
<keyword evidence="5" id="KW-0678">Repressor</keyword>
<feature type="domain" description="Homeobox" evidence="17">
    <location>
        <begin position="180"/>
        <end position="240"/>
    </location>
</feature>
<dbReference type="CTD" id="4222"/>
<feature type="region of interest" description="Disordered" evidence="16">
    <location>
        <begin position="114"/>
        <end position="174"/>
    </location>
</feature>
<dbReference type="PANTHER" id="PTHR24328">
    <property type="entry name" value="HOMEOBOX PROTEIN MOX"/>
    <property type="match status" value="1"/>
</dbReference>
<dbReference type="Gene3D" id="1.10.10.60">
    <property type="entry name" value="Homeodomain-like"/>
    <property type="match status" value="1"/>
</dbReference>
<dbReference type="AlphaFoldDB" id="A0A2I4D7R6"/>
<dbReference type="SMART" id="SM00389">
    <property type="entry name" value="HOX"/>
    <property type="match status" value="1"/>
</dbReference>
<dbReference type="PRINTS" id="PR00024">
    <property type="entry name" value="HOMEOBOX"/>
</dbReference>
<evidence type="ECO:0000256" key="16">
    <source>
        <dbReference type="SAM" id="MobiDB-lite"/>
    </source>
</evidence>
<keyword evidence="9" id="KW-0010">Activator</keyword>
<dbReference type="InterPro" id="IPR001356">
    <property type="entry name" value="HD"/>
</dbReference>
<keyword evidence="18" id="KW-1185">Reference proteome</keyword>
<name>A0A2I4D7R6_AUSLI</name>
<dbReference type="GeneID" id="106535750"/>
<dbReference type="FunFam" id="1.10.10.60:FF:000109">
    <property type="entry name" value="Homeobox protein MOX-2"/>
    <property type="match status" value="1"/>
</dbReference>
<evidence type="ECO:0000256" key="12">
    <source>
        <dbReference type="ARBA" id="ARBA00040829"/>
    </source>
</evidence>
<evidence type="ECO:0000256" key="9">
    <source>
        <dbReference type="ARBA" id="ARBA00023159"/>
    </source>
</evidence>
<evidence type="ECO:0000256" key="6">
    <source>
        <dbReference type="ARBA" id="ARBA00023015"/>
    </source>
</evidence>
<evidence type="ECO:0000313" key="18">
    <source>
        <dbReference type="Proteomes" id="UP000192220"/>
    </source>
</evidence>
<protein>
    <recommendedName>
        <fullName evidence="12">Homeobox protein MOX-1</fullName>
    </recommendedName>
    <alternativeName>
        <fullName evidence="13">Mesenchyme homeobox 1</fullName>
    </alternativeName>
</protein>
<dbReference type="SUPFAM" id="SSF46689">
    <property type="entry name" value="Homeodomain-like"/>
    <property type="match status" value="1"/>
</dbReference>
<evidence type="ECO:0000256" key="3">
    <source>
        <dbReference type="ARBA" id="ARBA00022473"/>
    </source>
</evidence>
<dbReference type="InterPro" id="IPR009057">
    <property type="entry name" value="Homeodomain-like_sf"/>
</dbReference>
<evidence type="ECO:0000259" key="17">
    <source>
        <dbReference type="PROSITE" id="PS50071"/>
    </source>
</evidence>
<comment type="subcellular location">
    <subcellularLocation>
        <location evidence="2">Cytoplasm</location>
    </subcellularLocation>
    <subcellularLocation>
        <location evidence="1 14 15">Nucleus</location>
    </subcellularLocation>
</comment>
<dbReference type="GO" id="GO:0045944">
    <property type="term" value="P:positive regulation of transcription by RNA polymerase II"/>
    <property type="evidence" value="ECO:0007669"/>
    <property type="project" value="InterPro"/>
</dbReference>
<dbReference type="GO" id="GO:0061053">
    <property type="term" value="P:somite development"/>
    <property type="evidence" value="ECO:0007669"/>
    <property type="project" value="TreeGrafter"/>
</dbReference>
<dbReference type="InterPro" id="IPR017970">
    <property type="entry name" value="Homeobox_CS"/>
</dbReference>
<evidence type="ECO:0000256" key="10">
    <source>
        <dbReference type="ARBA" id="ARBA00023163"/>
    </source>
</evidence>
<dbReference type="OrthoDB" id="6159439at2759"/>